<feature type="region of interest" description="Disordered" evidence="1">
    <location>
        <begin position="182"/>
        <end position="202"/>
    </location>
</feature>
<accession>A0AAD1Y8T3</accession>
<proteinExistence type="predicted"/>
<dbReference type="AlphaFoldDB" id="A0AAD1Y8T3"/>
<dbReference type="Proteomes" id="UP001295684">
    <property type="component" value="Unassembled WGS sequence"/>
</dbReference>
<evidence type="ECO:0000313" key="3">
    <source>
        <dbReference type="Proteomes" id="UP001295684"/>
    </source>
</evidence>
<gene>
    <name evidence="2" type="ORF">ECRASSUSDP1_LOCUS28408</name>
</gene>
<feature type="compositionally biased region" description="Basic and acidic residues" evidence="1">
    <location>
        <begin position="183"/>
        <end position="195"/>
    </location>
</feature>
<sequence>MLSIVEEEPTIAEEEKQLSPSGLNQDIKHLFSKEARKRRFVNSIKKKFGVNTNAKSIFEMGKTESSGLKAKGPKSIPLKINLKNLNNSFEIMAKKDTILKKNSAFCGNRSRALSPVQTNKFFKKRKAMKNMRHCKSPQPEGLADIHRKNTFITKNERSKKIPTKSIGKVNFSEKCVPPLKMSYDTDKSMSTKDMSEASPTYKQERRIRNKNLSQNFMKSLAYLEPLKKLKKSYSPTKSREIPLEDISSPSKKRKFKRSITSSVNLSPLKEKNIKNPLELLLNLPVKASYERKEKAFVKVLYD</sequence>
<comment type="caution">
    <text evidence="2">The sequence shown here is derived from an EMBL/GenBank/DDBJ whole genome shotgun (WGS) entry which is preliminary data.</text>
</comment>
<name>A0AAD1Y8T3_EUPCR</name>
<protein>
    <submittedName>
        <fullName evidence="2">Uncharacterized protein</fullName>
    </submittedName>
</protein>
<dbReference type="EMBL" id="CAMPGE010029316">
    <property type="protein sequence ID" value="CAI2386784.1"/>
    <property type="molecule type" value="Genomic_DNA"/>
</dbReference>
<reference evidence="2" key="1">
    <citation type="submission" date="2023-07" db="EMBL/GenBank/DDBJ databases">
        <authorList>
            <consortium name="AG Swart"/>
            <person name="Singh M."/>
            <person name="Singh A."/>
            <person name="Seah K."/>
            <person name="Emmerich C."/>
        </authorList>
    </citation>
    <scope>NUCLEOTIDE SEQUENCE</scope>
    <source>
        <strain evidence="2">DP1</strain>
    </source>
</reference>
<organism evidence="2 3">
    <name type="scientific">Euplotes crassus</name>
    <dbReference type="NCBI Taxonomy" id="5936"/>
    <lineage>
        <taxon>Eukaryota</taxon>
        <taxon>Sar</taxon>
        <taxon>Alveolata</taxon>
        <taxon>Ciliophora</taxon>
        <taxon>Intramacronucleata</taxon>
        <taxon>Spirotrichea</taxon>
        <taxon>Hypotrichia</taxon>
        <taxon>Euplotida</taxon>
        <taxon>Euplotidae</taxon>
        <taxon>Moneuplotes</taxon>
    </lineage>
</organism>
<keyword evidence="3" id="KW-1185">Reference proteome</keyword>
<evidence type="ECO:0000313" key="2">
    <source>
        <dbReference type="EMBL" id="CAI2386784.1"/>
    </source>
</evidence>
<evidence type="ECO:0000256" key="1">
    <source>
        <dbReference type="SAM" id="MobiDB-lite"/>
    </source>
</evidence>